<keyword evidence="2" id="KW-0963">Cytoplasm</keyword>
<evidence type="ECO:0000259" key="13">
    <source>
        <dbReference type="Pfam" id="PF01113"/>
    </source>
</evidence>
<dbReference type="PANTHER" id="PTHR20836">
    <property type="entry name" value="DIHYDRODIPICOLINATE REDUCTASE"/>
    <property type="match status" value="1"/>
</dbReference>
<evidence type="ECO:0000256" key="11">
    <source>
        <dbReference type="ARBA" id="ARBA00049080"/>
    </source>
</evidence>
<keyword evidence="6" id="KW-0560">Oxidoreductase</keyword>
<dbReference type="SUPFAM" id="SSF51735">
    <property type="entry name" value="NAD(P)-binding Rossmann-fold domains"/>
    <property type="match status" value="1"/>
</dbReference>
<evidence type="ECO:0000259" key="14">
    <source>
        <dbReference type="Pfam" id="PF05173"/>
    </source>
</evidence>
<evidence type="ECO:0000256" key="8">
    <source>
        <dbReference type="ARBA" id="ARBA00023154"/>
    </source>
</evidence>
<feature type="domain" description="Dihydrodipicolinate reductase C-terminal" evidence="14">
    <location>
        <begin position="118"/>
        <end position="253"/>
    </location>
</feature>
<dbReference type="Gene3D" id="3.40.50.720">
    <property type="entry name" value="NAD(P)-binding Rossmann-like Domain"/>
    <property type="match status" value="1"/>
</dbReference>
<dbReference type="AlphaFoldDB" id="A0A6J7DWJ9"/>
<dbReference type="EMBL" id="CAFBLN010000047">
    <property type="protein sequence ID" value="CAB4875037.1"/>
    <property type="molecule type" value="Genomic_DNA"/>
</dbReference>
<sequence length="256" mass="27192">MANVVVVGGAGRMGQTIARAIAEAEDLTLVGLVDVRQPADLFHAPYKTALSDFDPASIDVVVDFSTLETARESILWCIRNQRHAVVGTTGFTPHELEEMEAGIKGSSGVVIAANFAVGAVLLQRFAKLAAPFFTRVELIEYHHDQKVDAPSGTALETARVIREARAEAGVVTPPEPTTLEALPGSRGADYGDGINIHAVRLPGLVAHQEVLFGREGEGLTIRHDAFDRSSFGAGVVLAVRKVQSKPGLTIGLDPLL</sequence>
<dbReference type="EC" id="1.17.1.8" evidence="10"/>
<dbReference type="InterPro" id="IPR022664">
    <property type="entry name" value="DapB_N_CS"/>
</dbReference>
<feature type="domain" description="Dihydrodipicolinate reductase N-terminal" evidence="13">
    <location>
        <begin position="3"/>
        <end position="115"/>
    </location>
</feature>
<evidence type="ECO:0000256" key="2">
    <source>
        <dbReference type="ARBA" id="ARBA00022490"/>
    </source>
</evidence>
<comment type="similarity">
    <text evidence="1">Belongs to the DapB family.</text>
</comment>
<reference evidence="15" key="1">
    <citation type="submission" date="2020-05" db="EMBL/GenBank/DDBJ databases">
        <authorList>
            <person name="Chiriac C."/>
            <person name="Salcher M."/>
            <person name="Ghai R."/>
            <person name="Kavagutti S V."/>
        </authorList>
    </citation>
    <scope>NUCLEOTIDE SEQUENCE</scope>
</reference>
<dbReference type="PIRSF" id="PIRSF000161">
    <property type="entry name" value="DHPR"/>
    <property type="match status" value="1"/>
</dbReference>
<keyword evidence="5" id="KW-0220">Diaminopimelate biosynthesis</keyword>
<dbReference type="CDD" id="cd02274">
    <property type="entry name" value="DHDPR_N"/>
    <property type="match status" value="1"/>
</dbReference>
<dbReference type="SUPFAM" id="SSF55347">
    <property type="entry name" value="Glyceraldehyde-3-phosphate dehydrogenase-like, C-terminal domain"/>
    <property type="match status" value="1"/>
</dbReference>
<dbReference type="NCBIfam" id="TIGR00036">
    <property type="entry name" value="dapB"/>
    <property type="match status" value="1"/>
</dbReference>
<dbReference type="Pfam" id="PF01113">
    <property type="entry name" value="DapB_N"/>
    <property type="match status" value="1"/>
</dbReference>
<dbReference type="InterPro" id="IPR000846">
    <property type="entry name" value="DapB_N"/>
</dbReference>
<organism evidence="15">
    <name type="scientific">freshwater metagenome</name>
    <dbReference type="NCBI Taxonomy" id="449393"/>
    <lineage>
        <taxon>unclassified sequences</taxon>
        <taxon>metagenomes</taxon>
        <taxon>ecological metagenomes</taxon>
    </lineage>
</organism>
<keyword evidence="7" id="KW-0520">NAD</keyword>
<dbReference type="GO" id="GO:0019877">
    <property type="term" value="P:diaminopimelate biosynthetic process"/>
    <property type="evidence" value="ECO:0007669"/>
    <property type="project" value="UniProtKB-KW"/>
</dbReference>
<evidence type="ECO:0000256" key="5">
    <source>
        <dbReference type="ARBA" id="ARBA00022915"/>
    </source>
</evidence>
<evidence type="ECO:0000256" key="3">
    <source>
        <dbReference type="ARBA" id="ARBA00022605"/>
    </source>
</evidence>
<gene>
    <name evidence="15" type="ORF">UFOPK3381_01030</name>
</gene>
<dbReference type="HAMAP" id="MF_00102">
    <property type="entry name" value="DapB"/>
    <property type="match status" value="1"/>
</dbReference>
<keyword evidence="8" id="KW-0457">Lysine biosynthesis</keyword>
<evidence type="ECO:0000256" key="10">
    <source>
        <dbReference type="ARBA" id="ARBA00038983"/>
    </source>
</evidence>
<evidence type="ECO:0000313" key="15">
    <source>
        <dbReference type="EMBL" id="CAB4875037.1"/>
    </source>
</evidence>
<dbReference type="GO" id="GO:0005829">
    <property type="term" value="C:cytosol"/>
    <property type="evidence" value="ECO:0007669"/>
    <property type="project" value="TreeGrafter"/>
</dbReference>
<protein>
    <recommendedName>
        <fullName evidence="10">4-hydroxy-tetrahydrodipicolinate reductase</fullName>
        <ecNumber evidence="10">1.17.1.8</ecNumber>
    </recommendedName>
</protein>
<dbReference type="GO" id="GO:0008839">
    <property type="term" value="F:4-hydroxy-tetrahydrodipicolinate reductase"/>
    <property type="evidence" value="ECO:0007669"/>
    <property type="project" value="UniProtKB-EC"/>
</dbReference>
<name>A0A6J7DWJ9_9ZZZZ</name>
<proteinExistence type="inferred from homology"/>
<accession>A0A6J7DWJ9</accession>
<evidence type="ECO:0000256" key="12">
    <source>
        <dbReference type="ARBA" id="ARBA00049396"/>
    </source>
</evidence>
<dbReference type="Pfam" id="PF05173">
    <property type="entry name" value="DapB_C"/>
    <property type="match status" value="1"/>
</dbReference>
<dbReference type="PANTHER" id="PTHR20836:SF0">
    <property type="entry name" value="4-HYDROXY-TETRAHYDRODIPICOLINATE REDUCTASE 1, CHLOROPLASTIC-RELATED"/>
    <property type="match status" value="1"/>
</dbReference>
<evidence type="ECO:0000256" key="1">
    <source>
        <dbReference type="ARBA" id="ARBA00006642"/>
    </source>
</evidence>
<keyword evidence="3" id="KW-0028">Amino-acid biosynthesis</keyword>
<dbReference type="InterPro" id="IPR022663">
    <property type="entry name" value="DapB_C"/>
</dbReference>
<evidence type="ECO:0000256" key="6">
    <source>
        <dbReference type="ARBA" id="ARBA00023002"/>
    </source>
</evidence>
<dbReference type="GO" id="GO:0009089">
    <property type="term" value="P:lysine biosynthetic process via diaminopimelate"/>
    <property type="evidence" value="ECO:0007669"/>
    <property type="project" value="InterPro"/>
</dbReference>
<keyword evidence="4" id="KW-0521">NADP</keyword>
<dbReference type="Gene3D" id="3.30.360.10">
    <property type="entry name" value="Dihydrodipicolinate Reductase, domain 2"/>
    <property type="match status" value="1"/>
</dbReference>
<evidence type="ECO:0000256" key="9">
    <source>
        <dbReference type="ARBA" id="ARBA00037922"/>
    </source>
</evidence>
<comment type="catalytic activity">
    <reaction evidence="11">
        <text>(S)-2,3,4,5-tetrahydrodipicolinate + NADP(+) + H2O = (2S,4S)-4-hydroxy-2,3,4,5-tetrahydrodipicolinate + NADPH + H(+)</text>
        <dbReference type="Rhea" id="RHEA:35331"/>
        <dbReference type="ChEBI" id="CHEBI:15377"/>
        <dbReference type="ChEBI" id="CHEBI:15378"/>
        <dbReference type="ChEBI" id="CHEBI:16845"/>
        <dbReference type="ChEBI" id="CHEBI:57783"/>
        <dbReference type="ChEBI" id="CHEBI:58349"/>
        <dbReference type="ChEBI" id="CHEBI:67139"/>
        <dbReference type="EC" id="1.17.1.8"/>
    </reaction>
</comment>
<comment type="catalytic activity">
    <reaction evidence="12">
        <text>(S)-2,3,4,5-tetrahydrodipicolinate + NAD(+) + H2O = (2S,4S)-4-hydroxy-2,3,4,5-tetrahydrodipicolinate + NADH + H(+)</text>
        <dbReference type="Rhea" id="RHEA:35323"/>
        <dbReference type="ChEBI" id="CHEBI:15377"/>
        <dbReference type="ChEBI" id="CHEBI:15378"/>
        <dbReference type="ChEBI" id="CHEBI:16845"/>
        <dbReference type="ChEBI" id="CHEBI:57540"/>
        <dbReference type="ChEBI" id="CHEBI:57945"/>
        <dbReference type="ChEBI" id="CHEBI:67139"/>
        <dbReference type="EC" id="1.17.1.8"/>
    </reaction>
</comment>
<comment type="pathway">
    <text evidence="9">Amino-acid biosynthesis; L-lysine biosynthesis via DAP pathway; (S)-tetrahydrodipicolinate from L-aspartate: step 4/4.</text>
</comment>
<dbReference type="InterPro" id="IPR036291">
    <property type="entry name" value="NAD(P)-bd_dom_sf"/>
</dbReference>
<evidence type="ECO:0000256" key="4">
    <source>
        <dbReference type="ARBA" id="ARBA00022857"/>
    </source>
</evidence>
<evidence type="ECO:0000256" key="7">
    <source>
        <dbReference type="ARBA" id="ARBA00023027"/>
    </source>
</evidence>
<dbReference type="FunFam" id="3.30.360.10:FF:000009">
    <property type="entry name" value="4-hydroxy-tetrahydrodipicolinate reductase"/>
    <property type="match status" value="1"/>
</dbReference>
<dbReference type="PROSITE" id="PS01298">
    <property type="entry name" value="DAPB"/>
    <property type="match status" value="1"/>
</dbReference>
<dbReference type="InterPro" id="IPR023940">
    <property type="entry name" value="DHDPR_bac"/>
</dbReference>